<keyword evidence="1" id="KW-0812">Transmembrane</keyword>
<evidence type="ECO:0000313" key="2">
    <source>
        <dbReference type="Proteomes" id="UP000887566"/>
    </source>
</evidence>
<evidence type="ECO:0000313" key="3">
    <source>
        <dbReference type="WBParaSite" id="PSAMB.scaffold482size49770.g6376.t1"/>
    </source>
</evidence>
<reference evidence="3" key="1">
    <citation type="submission" date="2022-11" db="UniProtKB">
        <authorList>
            <consortium name="WormBaseParasite"/>
        </authorList>
    </citation>
    <scope>IDENTIFICATION</scope>
</reference>
<keyword evidence="1" id="KW-1133">Transmembrane helix</keyword>
<name>A0A914WPS5_9BILA</name>
<accession>A0A914WPS5</accession>
<keyword evidence="2" id="KW-1185">Reference proteome</keyword>
<evidence type="ECO:0000256" key="1">
    <source>
        <dbReference type="SAM" id="Phobius"/>
    </source>
</evidence>
<protein>
    <submittedName>
        <fullName evidence="3">Transmembrane protein</fullName>
    </submittedName>
</protein>
<dbReference type="AlphaFoldDB" id="A0A914WPS5"/>
<sequence length="203" mass="23358">MKGRRSRSVDVLPSRPCVHLDGHFVEEEDDMLHLALDSSEPRAIDGKSIRSPSPLLLDTFSPLTAMRSSATTASVMDEECSDSPLFIDHQRHCCNLLSCKHALMLTLALVLLTIPLSLITSVILMRDNNESKNKQPQIVYVEEQDRTPFFWELDQWATKSKEELDQEIMRLEIRKQLMEELYRNAPLTSTSDPEWENLQRSFK</sequence>
<dbReference type="Proteomes" id="UP000887566">
    <property type="component" value="Unplaced"/>
</dbReference>
<dbReference type="WBParaSite" id="PSAMB.scaffold482size49770.g6376.t1">
    <property type="protein sequence ID" value="PSAMB.scaffold482size49770.g6376.t1"/>
    <property type="gene ID" value="PSAMB.scaffold482size49770.g6376"/>
</dbReference>
<proteinExistence type="predicted"/>
<organism evidence="2 3">
    <name type="scientific">Plectus sambesii</name>
    <dbReference type="NCBI Taxonomy" id="2011161"/>
    <lineage>
        <taxon>Eukaryota</taxon>
        <taxon>Metazoa</taxon>
        <taxon>Ecdysozoa</taxon>
        <taxon>Nematoda</taxon>
        <taxon>Chromadorea</taxon>
        <taxon>Plectida</taxon>
        <taxon>Plectina</taxon>
        <taxon>Plectoidea</taxon>
        <taxon>Plectidae</taxon>
        <taxon>Plectus</taxon>
    </lineage>
</organism>
<feature type="transmembrane region" description="Helical" evidence="1">
    <location>
        <begin position="102"/>
        <end position="125"/>
    </location>
</feature>
<keyword evidence="1" id="KW-0472">Membrane</keyword>